<dbReference type="Proteomes" id="UP001266099">
    <property type="component" value="Unassembled WGS sequence"/>
</dbReference>
<evidence type="ECO:0000313" key="3">
    <source>
        <dbReference type="EMBL" id="MDR6939247.1"/>
    </source>
</evidence>
<organism evidence="3 4">
    <name type="scientific">Arcanobacterium hippocoleae</name>
    <dbReference type="NCBI Taxonomy" id="149017"/>
    <lineage>
        <taxon>Bacteria</taxon>
        <taxon>Bacillati</taxon>
        <taxon>Actinomycetota</taxon>
        <taxon>Actinomycetes</taxon>
        <taxon>Actinomycetales</taxon>
        <taxon>Actinomycetaceae</taxon>
        <taxon>Arcanobacterium</taxon>
    </lineage>
</organism>
<keyword evidence="2" id="KW-0472">Membrane</keyword>
<protein>
    <submittedName>
        <fullName evidence="3">Type IV secretory pathway VirB10-like protein</fullName>
    </submittedName>
</protein>
<feature type="compositionally biased region" description="Low complexity" evidence="1">
    <location>
        <begin position="74"/>
        <end position="96"/>
    </location>
</feature>
<evidence type="ECO:0000313" key="4">
    <source>
        <dbReference type="Proteomes" id="UP001266099"/>
    </source>
</evidence>
<evidence type="ECO:0000256" key="2">
    <source>
        <dbReference type="SAM" id="Phobius"/>
    </source>
</evidence>
<feature type="compositionally biased region" description="Low complexity" evidence="1">
    <location>
        <begin position="106"/>
        <end position="123"/>
    </location>
</feature>
<feature type="region of interest" description="Disordered" evidence="1">
    <location>
        <begin position="36"/>
        <end position="145"/>
    </location>
</feature>
<dbReference type="EMBL" id="JAVDUJ010000001">
    <property type="protein sequence ID" value="MDR6939247.1"/>
    <property type="molecule type" value="Genomic_DNA"/>
</dbReference>
<keyword evidence="4" id="KW-1185">Reference proteome</keyword>
<proteinExistence type="predicted"/>
<keyword evidence="2" id="KW-0812">Transmembrane</keyword>
<sequence length="166" mass="16941">MSKKAKILAGGGLIGLCALIVGISFWVWSNSDVRVEDSSKGYKQVVKSSDEDIEPSSVKPAAPVTPAPKPDQPVKPSVPAKKSPAVPSAKPVQPVKPAQPAPVAPAQPAQPVKPAQPAKPAKPSADQSSIVPGSKDPSGGTWVVTGEKDQCFSGVLGSDPVEVPCP</sequence>
<feature type="transmembrane region" description="Helical" evidence="2">
    <location>
        <begin position="7"/>
        <end position="28"/>
    </location>
</feature>
<evidence type="ECO:0000256" key="1">
    <source>
        <dbReference type="SAM" id="MobiDB-lite"/>
    </source>
</evidence>
<keyword evidence="2" id="KW-1133">Transmembrane helix</keyword>
<comment type="caution">
    <text evidence="3">The sequence shown here is derived from an EMBL/GenBank/DDBJ whole genome shotgun (WGS) entry which is preliminary data.</text>
</comment>
<reference evidence="3 4" key="1">
    <citation type="submission" date="2023-07" db="EMBL/GenBank/DDBJ databases">
        <title>Sequencing the genomes of 1000 actinobacteria strains.</title>
        <authorList>
            <person name="Klenk H.-P."/>
        </authorList>
    </citation>
    <scope>NUCLEOTIDE SEQUENCE [LARGE SCALE GENOMIC DNA]</scope>
    <source>
        <strain evidence="3 4">DSM 15539</strain>
    </source>
</reference>
<feature type="compositionally biased region" description="Pro residues" evidence="1">
    <location>
        <begin position="63"/>
        <end position="73"/>
    </location>
</feature>
<gene>
    <name evidence="3" type="ORF">J2S36_000790</name>
</gene>
<accession>A0ABU1T1J3</accession>
<name>A0ABU1T1J3_9ACTO</name>